<dbReference type="KEGG" id="oho:Oweho_0699"/>
<gene>
    <name evidence="1" type="ordered locus">Oweho_0699</name>
</gene>
<dbReference type="STRING" id="926562.Oweho_0699"/>
<accession>G8R1H4</accession>
<dbReference type="AlphaFoldDB" id="G8R1H4"/>
<evidence type="ECO:0000313" key="2">
    <source>
        <dbReference type="Proteomes" id="UP000005631"/>
    </source>
</evidence>
<name>G8R1H4_OWEHD</name>
<dbReference type="HOGENOM" id="CLU_1684827_0_0_10"/>
<dbReference type="RefSeq" id="WP_014201074.1">
    <property type="nucleotide sequence ID" value="NC_016599.1"/>
</dbReference>
<keyword evidence="2" id="KW-1185">Reference proteome</keyword>
<evidence type="ECO:0000313" key="1">
    <source>
        <dbReference type="EMBL" id="AEV31713.1"/>
    </source>
</evidence>
<protein>
    <recommendedName>
        <fullName evidence="3">Lipoprotein</fullName>
    </recommendedName>
</protein>
<dbReference type="Proteomes" id="UP000005631">
    <property type="component" value="Chromosome"/>
</dbReference>
<proteinExistence type="predicted"/>
<dbReference type="PROSITE" id="PS51257">
    <property type="entry name" value="PROKAR_LIPOPROTEIN"/>
    <property type="match status" value="1"/>
</dbReference>
<evidence type="ECO:0008006" key="3">
    <source>
        <dbReference type="Google" id="ProtNLM"/>
    </source>
</evidence>
<organism evidence="1 2">
    <name type="scientific">Owenweeksia hongkongensis (strain DSM 17368 / CIP 108786 / JCM 12287 / NRRL B-23963 / UST20020801)</name>
    <dbReference type="NCBI Taxonomy" id="926562"/>
    <lineage>
        <taxon>Bacteria</taxon>
        <taxon>Pseudomonadati</taxon>
        <taxon>Bacteroidota</taxon>
        <taxon>Flavobacteriia</taxon>
        <taxon>Flavobacteriales</taxon>
        <taxon>Owenweeksiaceae</taxon>
        <taxon>Owenweeksia</taxon>
    </lineage>
</organism>
<sequence>MTKLLIPLVCFILFSCTHESDKNESLNIELSRLEKNVGIPSVPDQTITERLKAINSRFIKYGTTSSVLVLPEKEVYNQKDTVRVLICYMKHTLKSERYTEIVLNDSIHFTIEDEPKNGIFEFETVDFKSGPNKLKGKVVESILGDTAYYENTILVK</sequence>
<reference evidence="1 2" key="1">
    <citation type="journal article" date="2012" name="Stand. Genomic Sci.">
        <title>Genome sequence of the orange-pigmented seawater bacterium Owenweeksia hongkongensis type strain (UST20020801(T)).</title>
        <authorList>
            <person name="Riedel T."/>
            <person name="Held B."/>
            <person name="Nolan M."/>
            <person name="Lucas S."/>
            <person name="Lapidus A."/>
            <person name="Tice H."/>
            <person name="Del Rio T.G."/>
            <person name="Cheng J.F."/>
            <person name="Han C."/>
            <person name="Tapia R."/>
            <person name="Goodwin L.A."/>
            <person name="Pitluck S."/>
            <person name="Liolios K."/>
            <person name="Mavromatis K."/>
            <person name="Pagani I."/>
            <person name="Ivanova N."/>
            <person name="Mikhailova N."/>
            <person name="Pati A."/>
            <person name="Chen A."/>
            <person name="Palaniappan K."/>
            <person name="Rohde M."/>
            <person name="Tindall B.J."/>
            <person name="Detter J.C."/>
            <person name="Goker M."/>
            <person name="Woyke T."/>
            <person name="Bristow J."/>
            <person name="Eisen J.A."/>
            <person name="Markowitz V."/>
            <person name="Hugenholtz P."/>
            <person name="Klenk H.P."/>
            <person name="Kyrpides N.C."/>
        </authorList>
    </citation>
    <scope>NUCLEOTIDE SEQUENCE</scope>
    <source>
        <strain evidence="2">DSM 17368 / JCM 12287 / NRRL B-23963</strain>
    </source>
</reference>
<dbReference type="EMBL" id="CP003156">
    <property type="protein sequence ID" value="AEV31713.1"/>
    <property type="molecule type" value="Genomic_DNA"/>
</dbReference>